<evidence type="ECO:0000256" key="8">
    <source>
        <dbReference type="ARBA" id="ARBA00022967"/>
    </source>
</evidence>
<keyword evidence="3" id="KW-1003">Cell membrane</keyword>
<dbReference type="PROSITE" id="PS50893">
    <property type="entry name" value="ABC_TRANSPORTER_2"/>
    <property type="match status" value="2"/>
</dbReference>
<feature type="domain" description="ABC transporter" evidence="10">
    <location>
        <begin position="255"/>
        <end position="497"/>
    </location>
</feature>
<keyword evidence="6" id="KW-0547">Nucleotide-binding</keyword>
<dbReference type="Pfam" id="PF00005">
    <property type="entry name" value="ABC_tran"/>
    <property type="match status" value="2"/>
</dbReference>
<comment type="caution">
    <text evidence="11">The sequence shown here is derived from an EMBL/GenBank/DDBJ whole genome shotgun (WGS) entry which is preliminary data.</text>
</comment>
<dbReference type="PROSITE" id="PS00211">
    <property type="entry name" value="ABC_TRANSPORTER_1"/>
    <property type="match status" value="1"/>
</dbReference>
<dbReference type="InterPro" id="IPR017871">
    <property type="entry name" value="ABC_transporter-like_CS"/>
</dbReference>
<evidence type="ECO:0000259" key="10">
    <source>
        <dbReference type="PROSITE" id="PS50893"/>
    </source>
</evidence>
<dbReference type="RefSeq" id="WP_134492198.1">
    <property type="nucleotide sequence ID" value="NZ_SOEZ01000070.1"/>
</dbReference>
<gene>
    <name evidence="11" type="ORF">E3O23_14540</name>
</gene>
<dbReference type="CDD" id="cd03216">
    <property type="entry name" value="ABC_Carb_Monos_I"/>
    <property type="match status" value="1"/>
</dbReference>
<evidence type="ECO:0000256" key="9">
    <source>
        <dbReference type="ARBA" id="ARBA00023136"/>
    </source>
</evidence>
<dbReference type="GO" id="GO:0005886">
    <property type="term" value="C:plasma membrane"/>
    <property type="evidence" value="ECO:0007669"/>
    <property type="project" value="UniProtKB-SubCell"/>
</dbReference>
<dbReference type="PANTHER" id="PTHR43790">
    <property type="entry name" value="CARBOHYDRATE TRANSPORT ATP-BINDING PROTEIN MG119-RELATED"/>
    <property type="match status" value="1"/>
</dbReference>
<dbReference type="SUPFAM" id="SSF52540">
    <property type="entry name" value="P-loop containing nucleoside triphosphate hydrolases"/>
    <property type="match status" value="2"/>
</dbReference>
<dbReference type="CDD" id="cd03215">
    <property type="entry name" value="ABC_Carb_Monos_II"/>
    <property type="match status" value="1"/>
</dbReference>
<evidence type="ECO:0000256" key="2">
    <source>
        <dbReference type="ARBA" id="ARBA00022448"/>
    </source>
</evidence>
<proteinExistence type="predicted"/>
<dbReference type="PANTHER" id="PTHR43790:SF3">
    <property type="entry name" value="D-ALLOSE IMPORT ATP-BINDING PROTEIN ALSA-RELATED"/>
    <property type="match status" value="1"/>
</dbReference>
<dbReference type="InterPro" id="IPR003593">
    <property type="entry name" value="AAA+_ATPase"/>
</dbReference>
<dbReference type="OrthoDB" id="39350at2"/>
<protein>
    <submittedName>
        <fullName evidence="11">Sugar ABC transporter ATP-binding protein</fullName>
    </submittedName>
</protein>
<dbReference type="AlphaFoldDB" id="A0A4R8UD48"/>
<dbReference type="InterPro" id="IPR003439">
    <property type="entry name" value="ABC_transporter-like_ATP-bd"/>
</dbReference>
<dbReference type="EMBL" id="SOEZ01000070">
    <property type="protein sequence ID" value="TFB47821.1"/>
    <property type="molecule type" value="Genomic_DNA"/>
</dbReference>
<sequence>MTTTPAVAVRGLAKAYPGVRALDGVDLDVLPGEVHVLLGENGAGKSTLVKMLSGAIQPDAGGISIGGETVVLGTPHAAQQAGISTVHQELSLVPDLTVAQNLFLGQELVHSGAPFLDSSAMNRRASELLAALGLRLDPEVPVRRLSLAVRQVVEIVRALSRDPRILILDEPTSSLTDREVTELFTRVKQITATGVGVIYISHRLEELAQIADRVTVMRDGRIVAAGLPASTPLPQLVRLMVGREVGQEFPPHRTTHGDVVLKVRNLTIPGRVEDVSFDVHAGEVVGFFGLVGAGRTELLRGLYGLDRSSGTIELAGFRLDGGSPRRSLEHGLALVPEDRHGWGLVLPMSIQDNISLSALDKCTSWGVLRRSRVASLGKRFMAAMRIKARNGTTGVEMLSGGNQQKVVIARTLAAGSQVLLLDEPTRGVDIGAKIEIYELVAALAAEGKAVVVVSSELPEVMGLSDRIFVMRKGRISAEFSHSTATPEALLSAALTHEKGTE</sequence>
<dbReference type="Gene3D" id="3.40.50.300">
    <property type="entry name" value="P-loop containing nucleotide triphosphate hydrolases"/>
    <property type="match status" value="2"/>
</dbReference>
<reference evidence="11 12" key="1">
    <citation type="submission" date="2019-03" db="EMBL/GenBank/DDBJ databases">
        <title>Genomics of glacier-inhabiting Cryobacterium strains.</title>
        <authorList>
            <person name="Liu Q."/>
            <person name="Xin Y.-H."/>
        </authorList>
    </citation>
    <scope>NUCLEOTIDE SEQUENCE [LARGE SCALE GENOMIC DNA]</scope>
    <source>
        <strain evidence="11 12">Sr47</strain>
    </source>
</reference>
<comment type="subcellular location">
    <subcellularLocation>
        <location evidence="1">Cell membrane</location>
        <topology evidence="1">Peripheral membrane protein</topology>
    </subcellularLocation>
</comment>
<feature type="domain" description="ABC transporter" evidence="10">
    <location>
        <begin position="7"/>
        <end position="244"/>
    </location>
</feature>
<dbReference type="GO" id="GO:0005524">
    <property type="term" value="F:ATP binding"/>
    <property type="evidence" value="ECO:0007669"/>
    <property type="project" value="UniProtKB-KW"/>
</dbReference>
<evidence type="ECO:0000313" key="12">
    <source>
        <dbReference type="Proteomes" id="UP000297866"/>
    </source>
</evidence>
<dbReference type="InterPro" id="IPR027417">
    <property type="entry name" value="P-loop_NTPase"/>
</dbReference>
<accession>A0A4R8UD48</accession>
<name>A0A4R8UD48_9MICO</name>
<evidence type="ECO:0000256" key="4">
    <source>
        <dbReference type="ARBA" id="ARBA00022597"/>
    </source>
</evidence>
<evidence type="ECO:0000313" key="11">
    <source>
        <dbReference type="EMBL" id="TFB47821.1"/>
    </source>
</evidence>
<keyword evidence="12" id="KW-1185">Reference proteome</keyword>
<keyword evidence="9" id="KW-0472">Membrane</keyword>
<evidence type="ECO:0000256" key="6">
    <source>
        <dbReference type="ARBA" id="ARBA00022741"/>
    </source>
</evidence>
<keyword evidence="5" id="KW-0677">Repeat</keyword>
<evidence type="ECO:0000256" key="7">
    <source>
        <dbReference type="ARBA" id="ARBA00022840"/>
    </source>
</evidence>
<keyword evidence="8" id="KW-1278">Translocase</keyword>
<dbReference type="SMART" id="SM00382">
    <property type="entry name" value="AAA"/>
    <property type="match status" value="2"/>
</dbReference>
<dbReference type="Proteomes" id="UP000297866">
    <property type="component" value="Unassembled WGS sequence"/>
</dbReference>
<evidence type="ECO:0000256" key="1">
    <source>
        <dbReference type="ARBA" id="ARBA00004202"/>
    </source>
</evidence>
<keyword evidence="7 11" id="KW-0067">ATP-binding</keyword>
<organism evidence="11 12">
    <name type="scientific">Cryobacterium tagatosivorans</name>
    <dbReference type="NCBI Taxonomy" id="1259199"/>
    <lineage>
        <taxon>Bacteria</taxon>
        <taxon>Bacillati</taxon>
        <taxon>Actinomycetota</taxon>
        <taxon>Actinomycetes</taxon>
        <taxon>Micrococcales</taxon>
        <taxon>Microbacteriaceae</taxon>
        <taxon>Cryobacterium</taxon>
    </lineage>
</organism>
<dbReference type="FunFam" id="3.40.50.300:FF:000127">
    <property type="entry name" value="Ribose import ATP-binding protein RbsA"/>
    <property type="match status" value="1"/>
</dbReference>
<evidence type="ECO:0000256" key="5">
    <source>
        <dbReference type="ARBA" id="ARBA00022737"/>
    </source>
</evidence>
<evidence type="ECO:0000256" key="3">
    <source>
        <dbReference type="ARBA" id="ARBA00022475"/>
    </source>
</evidence>
<dbReference type="InterPro" id="IPR050107">
    <property type="entry name" value="ABC_carbohydrate_import_ATPase"/>
</dbReference>
<keyword evidence="2" id="KW-0813">Transport</keyword>
<dbReference type="GO" id="GO:0016887">
    <property type="term" value="F:ATP hydrolysis activity"/>
    <property type="evidence" value="ECO:0007669"/>
    <property type="project" value="InterPro"/>
</dbReference>
<keyword evidence="4" id="KW-0762">Sugar transport</keyword>